<name>A0A8S5UGM5_9CAUD</name>
<dbReference type="EMBL" id="BK016086">
    <property type="protein sequence ID" value="DAF93588.1"/>
    <property type="molecule type" value="Genomic_DNA"/>
</dbReference>
<proteinExistence type="predicted"/>
<organism evidence="1">
    <name type="scientific">Myoviridae sp. ctshb19</name>
    <dbReference type="NCBI Taxonomy" id="2825194"/>
    <lineage>
        <taxon>Viruses</taxon>
        <taxon>Duplodnaviria</taxon>
        <taxon>Heunggongvirae</taxon>
        <taxon>Uroviricota</taxon>
        <taxon>Caudoviricetes</taxon>
    </lineage>
</organism>
<reference evidence="1" key="1">
    <citation type="journal article" date="2021" name="Proc. Natl. Acad. Sci. U.S.A.">
        <title>A Catalog of Tens of Thousands of Viruses from Human Metagenomes Reveals Hidden Associations with Chronic Diseases.</title>
        <authorList>
            <person name="Tisza M.J."/>
            <person name="Buck C.B."/>
        </authorList>
    </citation>
    <scope>NUCLEOTIDE SEQUENCE</scope>
    <source>
        <strain evidence="1">Ctshb19</strain>
    </source>
</reference>
<sequence length="118" mass="13442">MQLVTKDGRLISIWTAEQYALVYKHTAKPKAAPSPFALESGQSLPYSVESFMWWLRDANNGFAAVLANPAIPAQEKVEIYQAGLLVMILLDKLERYKDLLPQQKLEWKIQELPRHATC</sequence>
<protein>
    <submittedName>
        <fullName evidence="1">Uncharacterized protein</fullName>
    </submittedName>
</protein>
<accession>A0A8S5UGM5</accession>
<evidence type="ECO:0000313" key="1">
    <source>
        <dbReference type="EMBL" id="DAF93588.1"/>
    </source>
</evidence>